<keyword evidence="2" id="KW-0456">Lyase</keyword>
<evidence type="ECO:0000256" key="2">
    <source>
        <dbReference type="ARBA" id="ARBA00023239"/>
    </source>
</evidence>
<dbReference type="Gene3D" id="3.90.226.10">
    <property type="entry name" value="2-enoyl-CoA Hydratase, Chain A, domain 1"/>
    <property type="match status" value="1"/>
</dbReference>
<organism evidence="4 5">
    <name type="scientific">Streptomyces chlorus</name>
    <dbReference type="NCBI Taxonomy" id="887452"/>
    <lineage>
        <taxon>Bacteria</taxon>
        <taxon>Bacillati</taxon>
        <taxon>Actinomycetota</taxon>
        <taxon>Actinomycetes</taxon>
        <taxon>Kitasatosporales</taxon>
        <taxon>Streptomycetaceae</taxon>
        <taxon>Streptomyces</taxon>
    </lineage>
</organism>
<dbReference type="Pfam" id="PF00378">
    <property type="entry name" value="ECH_1"/>
    <property type="match status" value="1"/>
</dbReference>
<sequence length="270" mass="29147">MTSTVIETEEPRPGILLVRLNRPDKLNAMTSELIQGLHEVLDRVRDDSRVRAVVLTGAGRAFCAGFDFRGYGDAPGAVPDEGRPQAGLRVQEHIVDLGEAFRRVRAPIIAAVNGAAAGGGMALSLFCDIRVMASSAAFHASFIKRGLGGGDIGVSWLLPRLIGFSRASELLLTGGTLDAAEAERIGLVSTVVPDEELLEAALDRASAIAENSPFGVWMTKSVLWANLENPSFRSAVQLENRTQILSTMTEDHQEAVEAFLEKRPPVYRNR</sequence>
<dbReference type="Gene3D" id="1.10.12.10">
    <property type="entry name" value="Lyase 2-enoyl-coa Hydratase, Chain A, domain 2"/>
    <property type="match status" value="1"/>
</dbReference>
<keyword evidence="5" id="KW-1185">Reference proteome</keyword>
<comment type="similarity">
    <text evidence="1 3">Belongs to the enoyl-CoA hydratase/isomerase family.</text>
</comment>
<dbReference type="InterPro" id="IPR029045">
    <property type="entry name" value="ClpP/crotonase-like_dom_sf"/>
</dbReference>
<accession>A0ABW1DYC1</accession>
<evidence type="ECO:0000256" key="1">
    <source>
        <dbReference type="ARBA" id="ARBA00005254"/>
    </source>
</evidence>
<dbReference type="EMBL" id="JBHSOA010000037">
    <property type="protein sequence ID" value="MFC5853628.1"/>
    <property type="molecule type" value="Genomic_DNA"/>
</dbReference>
<evidence type="ECO:0000256" key="3">
    <source>
        <dbReference type="RuleBase" id="RU003707"/>
    </source>
</evidence>
<reference evidence="5" key="1">
    <citation type="journal article" date="2019" name="Int. J. Syst. Evol. Microbiol.">
        <title>The Global Catalogue of Microorganisms (GCM) 10K type strain sequencing project: providing services to taxonomists for standard genome sequencing and annotation.</title>
        <authorList>
            <consortium name="The Broad Institute Genomics Platform"/>
            <consortium name="The Broad Institute Genome Sequencing Center for Infectious Disease"/>
            <person name="Wu L."/>
            <person name="Ma J."/>
        </authorList>
    </citation>
    <scope>NUCLEOTIDE SEQUENCE [LARGE SCALE GENOMIC DNA]</scope>
    <source>
        <strain evidence="5">JCM 10411</strain>
    </source>
</reference>
<proteinExistence type="inferred from homology"/>
<dbReference type="CDD" id="cd06558">
    <property type="entry name" value="crotonase-like"/>
    <property type="match status" value="1"/>
</dbReference>
<comment type="caution">
    <text evidence="4">The sequence shown here is derived from an EMBL/GenBank/DDBJ whole genome shotgun (WGS) entry which is preliminary data.</text>
</comment>
<dbReference type="InterPro" id="IPR014748">
    <property type="entry name" value="Enoyl-CoA_hydra_C"/>
</dbReference>
<dbReference type="Proteomes" id="UP001596180">
    <property type="component" value="Unassembled WGS sequence"/>
</dbReference>
<dbReference type="PANTHER" id="PTHR11941:SF130">
    <property type="entry name" value="ENOYL-COA HYDRATASE ECHA12-RELATED"/>
    <property type="match status" value="1"/>
</dbReference>
<dbReference type="RefSeq" id="WP_109383192.1">
    <property type="nucleotide sequence ID" value="NZ_JBHSOA010000037.1"/>
</dbReference>
<dbReference type="InterPro" id="IPR018376">
    <property type="entry name" value="Enoyl-CoA_hyd/isom_CS"/>
</dbReference>
<evidence type="ECO:0000313" key="5">
    <source>
        <dbReference type="Proteomes" id="UP001596180"/>
    </source>
</evidence>
<protein>
    <submittedName>
        <fullName evidence="4">Enoyl-CoA hydratase/isomerase family protein</fullName>
    </submittedName>
</protein>
<evidence type="ECO:0000313" key="4">
    <source>
        <dbReference type="EMBL" id="MFC5853628.1"/>
    </source>
</evidence>
<dbReference type="PROSITE" id="PS00166">
    <property type="entry name" value="ENOYL_COA_HYDRATASE"/>
    <property type="match status" value="1"/>
</dbReference>
<gene>
    <name evidence="4" type="ORF">ACFPZI_17990</name>
</gene>
<dbReference type="InterPro" id="IPR001753">
    <property type="entry name" value="Enoyl-CoA_hydra/iso"/>
</dbReference>
<dbReference type="SUPFAM" id="SSF52096">
    <property type="entry name" value="ClpP/crotonase"/>
    <property type="match status" value="1"/>
</dbReference>
<name>A0ABW1DYC1_9ACTN</name>
<dbReference type="PANTHER" id="PTHR11941">
    <property type="entry name" value="ENOYL-COA HYDRATASE-RELATED"/>
    <property type="match status" value="1"/>
</dbReference>